<reference evidence="2" key="1">
    <citation type="submission" date="2019-08" db="EMBL/GenBank/DDBJ databases">
        <authorList>
            <person name="Kucharzyk K."/>
            <person name="Murdoch R.W."/>
            <person name="Higgins S."/>
            <person name="Loffler F."/>
        </authorList>
    </citation>
    <scope>NUCLEOTIDE SEQUENCE</scope>
</reference>
<feature type="transmembrane region" description="Helical" evidence="1">
    <location>
        <begin position="81"/>
        <end position="105"/>
    </location>
</feature>
<organism evidence="2">
    <name type="scientific">bioreactor metagenome</name>
    <dbReference type="NCBI Taxonomy" id="1076179"/>
    <lineage>
        <taxon>unclassified sequences</taxon>
        <taxon>metagenomes</taxon>
        <taxon>ecological metagenomes</taxon>
    </lineage>
</organism>
<sequence>MENQSPYDSPFLKPEVPNASSAQLLGIMSIVFSFLFTLAGLVLGIVAVVQARKAEETYNANPQMYNPFSLNKARTGRTTGIVGIVISSLSILIVVAVLIIVFTVYTRHGHSRCY</sequence>
<evidence type="ECO:0000313" key="2">
    <source>
        <dbReference type="EMBL" id="MPM03182.1"/>
    </source>
</evidence>
<keyword evidence="1" id="KW-0472">Membrane</keyword>
<gene>
    <name evidence="2" type="ORF">SDC9_49446</name>
</gene>
<feature type="transmembrane region" description="Helical" evidence="1">
    <location>
        <begin position="24"/>
        <end position="49"/>
    </location>
</feature>
<protein>
    <recommendedName>
        <fullName evidence="3">DUF4190 domain-containing protein</fullName>
    </recommendedName>
</protein>
<accession>A0A644WHD8</accession>
<keyword evidence="1" id="KW-0812">Transmembrane</keyword>
<evidence type="ECO:0008006" key="3">
    <source>
        <dbReference type="Google" id="ProtNLM"/>
    </source>
</evidence>
<dbReference type="InterPro" id="IPR011655">
    <property type="entry name" value="MpPF26"/>
</dbReference>
<dbReference type="Pfam" id="PF07666">
    <property type="entry name" value="MpPF26"/>
    <property type="match status" value="1"/>
</dbReference>
<evidence type="ECO:0000256" key="1">
    <source>
        <dbReference type="SAM" id="Phobius"/>
    </source>
</evidence>
<dbReference type="NCBIfam" id="NF040945">
    <property type="entry name" value="CCC_membrane"/>
    <property type="match status" value="1"/>
</dbReference>
<name>A0A644WHD8_9ZZZZ</name>
<comment type="caution">
    <text evidence="2">The sequence shown here is derived from an EMBL/GenBank/DDBJ whole genome shotgun (WGS) entry which is preliminary data.</text>
</comment>
<dbReference type="EMBL" id="VSSQ01000930">
    <property type="protein sequence ID" value="MPM03182.1"/>
    <property type="molecule type" value="Genomic_DNA"/>
</dbReference>
<keyword evidence="1" id="KW-1133">Transmembrane helix</keyword>
<proteinExistence type="predicted"/>
<dbReference type="AlphaFoldDB" id="A0A644WHD8"/>